<sequence length="347" mass="37624">MILPGVRVFAPGDVILQGAPAESAGYVLDGRVMVTIRVPVRVRGLTVSFQTARGSRWGRLLPHAQRGGGGGSSSGDDHDHDDDRVELRDQLYSSDGEVWGRGRHEFLFRIVLAGDLGETMFTAHKRVAYEVRAELVLGGALGGALGGTLGGARRWAAQAVAVKRVPFFGPAWEFLASDMVHVSAVWRSRIEMCALGCSRVQRDGRPLRVRGVVRALEKGFRLTRVGFLLEERTRSRVGRAPATSSSTIAASRYLRAGEHGGWCGSPIVDQMAFDVELQIPKAYGKIQYDVKHGPVTVSHRLAFVVAVVDHLGRGTSLRLFTPLHIMPHDCAGSGDELPAYADALADR</sequence>
<reference evidence="2" key="1">
    <citation type="submission" date="2022-07" db="EMBL/GenBank/DDBJ databases">
        <title>Phylogenomic reconstructions and comparative analyses of Kickxellomycotina fungi.</title>
        <authorList>
            <person name="Reynolds N.K."/>
            <person name="Stajich J.E."/>
            <person name="Barry K."/>
            <person name="Grigoriev I.V."/>
            <person name="Crous P."/>
            <person name="Smith M.E."/>
        </authorList>
    </citation>
    <scope>NUCLEOTIDE SEQUENCE</scope>
    <source>
        <strain evidence="2">BCRC 34381</strain>
    </source>
</reference>
<dbReference type="Proteomes" id="UP001143981">
    <property type="component" value="Unassembled WGS sequence"/>
</dbReference>
<evidence type="ECO:0000313" key="3">
    <source>
        <dbReference type="Proteomes" id="UP001143981"/>
    </source>
</evidence>
<dbReference type="InterPro" id="IPR014752">
    <property type="entry name" value="Arrestin-like_C"/>
</dbReference>
<protein>
    <recommendedName>
        <fullName evidence="4">Arrestin-like N-terminal domain-containing protein</fullName>
    </recommendedName>
</protein>
<accession>A0A9W7XT04</accession>
<comment type="caution">
    <text evidence="2">The sequence shown here is derived from an EMBL/GenBank/DDBJ whole genome shotgun (WGS) entry which is preliminary data.</text>
</comment>
<feature type="non-terminal residue" evidence="2">
    <location>
        <position position="347"/>
    </location>
</feature>
<organism evidence="2 3">
    <name type="scientific">Coemansia biformis</name>
    <dbReference type="NCBI Taxonomy" id="1286918"/>
    <lineage>
        <taxon>Eukaryota</taxon>
        <taxon>Fungi</taxon>
        <taxon>Fungi incertae sedis</taxon>
        <taxon>Zoopagomycota</taxon>
        <taxon>Kickxellomycotina</taxon>
        <taxon>Kickxellomycetes</taxon>
        <taxon>Kickxellales</taxon>
        <taxon>Kickxellaceae</taxon>
        <taxon>Coemansia</taxon>
    </lineage>
</organism>
<dbReference type="EMBL" id="JANBOI010004046">
    <property type="protein sequence ID" value="KAJ1718009.1"/>
    <property type="molecule type" value="Genomic_DNA"/>
</dbReference>
<keyword evidence="3" id="KW-1185">Reference proteome</keyword>
<proteinExistence type="predicted"/>
<name>A0A9W7XT04_9FUNG</name>
<dbReference type="AlphaFoldDB" id="A0A9W7XT04"/>
<evidence type="ECO:0000313" key="2">
    <source>
        <dbReference type="EMBL" id="KAJ1718009.1"/>
    </source>
</evidence>
<gene>
    <name evidence="2" type="ORF">LPJ61_006952</name>
</gene>
<dbReference type="OrthoDB" id="2333384at2759"/>
<dbReference type="Gene3D" id="2.60.40.640">
    <property type="match status" value="1"/>
</dbReference>
<feature type="region of interest" description="Disordered" evidence="1">
    <location>
        <begin position="60"/>
        <end position="82"/>
    </location>
</feature>
<evidence type="ECO:0000256" key="1">
    <source>
        <dbReference type="SAM" id="MobiDB-lite"/>
    </source>
</evidence>
<evidence type="ECO:0008006" key="4">
    <source>
        <dbReference type="Google" id="ProtNLM"/>
    </source>
</evidence>